<evidence type="ECO:0000313" key="3">
    <source>
        <dbReference type="Proteomes" id="UP000054279"/>
    </source>
</evidence>
<proteinExistence type="predicted"/>
<dbReference type="OrthoDB" id="2575000at2759"/>
<keyword evidence="1" id="KW-0472">Membrane</keyword>
<reference evidence="2 3" key="1">
    <citation type="submission" date="2014-06" db="EMBL/GenBank/DDBJ databases">
        <title>Evolutionary Origins and Diversification of the Mycorrhizal Mutualists.</title>
        <authorList>
            <consortium name="DOE Joint Genome Institute"/>
            <consortium name="Mycorrhizal Genomics Consortium"/>
            <person name="Kohler A."/>
            <person name="Kuo A."/>
            <person name="Nagy L.G."/>
            <person name="Floudas D."/>
            <person name="Copeland A."/>
            <person name="Barry K.W."/>
            <person name="Cichocki N."/>
            <person name="Veneault-Fourrey C."/>
            <person name="LaButti K."/>
            <person name="Lindquist E.A."/>
            <person name="Lipzen A."/>
            <person name="Lundell T."/>
            <person name="Morin E."/>
            <person name="Murat C."/>
            <person name="Riley R."/>
            <person name="Ohm R."/>
            <person name="Sun H."/>
            <person name="Tunlid A."/>
            <person name="Henrissat B."/>
            <person name="Grigoriev I.V."/>
            <person name="Hibbett D.S."/>
            <person name="Martin F."/>
        </authorList>
    </citation>
    <scope>NUCLEOTIDE SEQUENCE [LARGE SCALE GENOMIC DNA]</scope>
    <source>
        <strain evidence="2 3">SS14</strain>
    </source>
</reference>
<gene>
    <name evidence="2" type="ORF">M422DRAFT_72114</name>
</gene>
<dbReference type="Proteomes" id="UP000054279">
    <property type="component" value="Unassembled WGS sequence"/>
</dbReference>
<keyword evidence="1" id="KW-0812">Transmembrane</keyword>
<feature type="transmembrane region" description="Helical" evidence="1">
    <location>
        <begin position="116"/>
        <end position="137"/>
    </location>
</feature>
<feature type="transmembrane region" description="Helical" evidence="1">
    <location>
        <begin position="211"/>
        <end position="230"/>
    </location>
</feature>
<keyword evidence="3" id="KW-1185">Reference proteome</keyword>
<name>A0A0C9U971_SPHS4</name>
<dbReference type="AlphaFoldDB" id="A0A0C9U971"/>
<feature type="transmembrane region" description="Helical" evidence="1">
    <location>
        <begin position="12"/>
        <end position="31"/>
    </location>
</feature>
<dbReference type="HOGENOM" id="CLU_1102537_0_0_1"/>
<keyword evidence="1" id="KW-1133">Transmembrane helix</keyword>
<evidence type="ECO:0000313" key="2">
    <source>
        <dbReference type="EMBL" id="KIJ25607.1"/>
    </source>
</evidence>
<dbReference type="EMBL" id="KN837406">
    <property type="protein sequence ID" value="KIJ25607.1"/>
    <property type="molecule type" value="Genomic_DNA"/>
</dbReference>
<evidence type="ECO:0000256" key="1">
    <source>
        <dbReference type="SAM" id="Phobius"/>
    </source>
</evidence>
<organism evidence="2 3">
    <name type="scientific">Sphaerobolus stellatus (strain SS14)</name>
    <dbReference type="NCBI Taxonomy" id="990650"/>
    <lineage>
        <taxon>Eukaryota</taxon>
        <taxon>Fungi</taxon>
        <taxon>Dikarya</taxon>
        <taxon>Basidiomycota</taxon>
        <taxon>Agaricomycotina</taxon>
        <taxon>Agaricomycetes</taxon>
        <taxon>Phallomycetidae</taxon>
        <taxon>Geastrales</taxon>
        <taxon>Sphaerobolaceae</taxon>
        <taxon>Sphaerobolus</taxon>
    </lineage>
</organism>
<feature type="transmembrane region" description="Helical" evidence="1">
    <location>
        <begin position="158"/>
        <end position="180"/>
    </location>
</feature>
<accession>A0A0C9U971</accession>
<sequence length="240" mass="25533">MIDTITKLVPLYLAPVLALTSTLLTLFAYLAPAAMLPTQVALMTISPGRSIPLPGDPDATVDGPTIRMGMVGSCAQSSNASPVNCTSPSTSPVWDLSVLPGNTPLFRTGPTTTTPAWLAAAMVFWALFLIIFSLTTVRHKLGAKLNDLLSKPAVARSAAWVGLLGYLIGITSFAINRMWFGKAVDDFNIQIAQMGKDGPDIQVNLSNGFTMVWVAYAFAAVPLLCVLMKIHHTSMPTGKV</sequence>
<protein>
    <submittedName>
        <fullName evidence="2">Unplaced genomic scaffold SPHSTscaffold_331, whole genome shotgun sequence</fullName>
    </submittedName>
</protein>